<proteinExistence type="predicted"/>
<comment type="caution">
    <text evidence="1">The sequence shown here is derived from an EMBL/GenBank/DDBJ whole genome shotgun (WGS) entry which is preliminary data.</text>
</comment>
<dbReference type="Proteomes" id="UP001367922">
    <property type="component" value="Unassembled WGS sequence"/>
</dbReference>
<reference evidence="1 2" key="1">
    <citation type="submission" date="2024-01" db="EMBL/GenBank/DDBJ databases">
        <title>Seven novel Bacillus-like species.</title>
        <authorList>
            <person name="Liu G."/>
        </authorList>
    </citation>
    <scope>NUCLEOTIDE SEQUENCE [LARGE SCALE GENOMIC DNA]</scope>
    <source>
        <strain evidence="1 2">FJAT-53711</strain>
    </source>
</reference>
<keyword evidence="2" id="KW-1185">Reference proteome</keyword>
<evidence type="ECO:0000313" key="1">
    <source>
        <dbReference type="EMBL" id="MEI4830939.1"/>
    </source>
</evidence>
<gene>
    <name evidence="1" type="ORF">WAX78_15940</name>
</gene>
<name>A0ABU8G0N6_9BACI</name>
<protein>
    <submittedName>
        <fullName evidence="1">Uncharacterized protein</fullName>
    </submittedName>
</protein>
<accession>A0ABU8G0N6</accession>
<dbReference type="RefSeq" id="WP_336483039.1">
    <property type="nucleotide sequence ID" value="NZ_JBAWSV010000005.1"/>
</dbReference>
<evidence type="ECO:0000313" key="2">
    <source>
        <dbReference type="Proteomes" id="UP001367922"/>
    </source>
</evidence>
<dbReference type="EMBL" id="JBAWSV010000005">
    <property type="protein sequence ID" value="MEI4830939.1"/>
    <property type="molecule type" value="Genomic_DNA"/>
</dbReference>
<sequence>MGRPSILLLTRGEKLVQTFETNLRMFFGTNIQIYTVHEHGELDSQLVNECELILVSAESILDRLPKLLHERALFARRTVHLPKLEQLMDLAPGTQCLFVSNSMDTIVDAIELLNRLGFDHLHFIPYVPQTAEVPVLEDIDVAVTHGLKELVPETIDKVIDLGIRPIDLTTIYDIAQQLNLPVENVYFYIAEFCPPWKKFSQFRKQ</sequence>
<organism evidence="1 2">
    <name type="scientific">Bacillus yunxiaonensis</name>
    <dbReference type="NCBI Taxonomy" id="3127665"/>
    <lineage>
        <taxon>Bacteria</taxon>
        <taxon>Bacillati</taxon>
        <taxon>Bacillota</taxon>
        <taxon>Bacilli</taxon>
        <taxon>Bacillales</taxon>
        <taxon>Bacillaceae</taxon>
        <taxon>Bacillus</taxon>
    </lineage>
</organism>